<dbReference type="RefSeq" id="WP_162264092.1">
    <property type="nucleotide sequence ID" value="NZ_LNZB01000026.1"/>
</dbReference>
<name>A0A0W1AJ28_9GAMM</name>
<dbReference type="InterPro" id="IPR036770">
    <property type="entry name" value="Ankyrin_rpt-contain_sf"/>
</dbReference>
<protein>
    <recommendedName>
        <fullName evidence="3">Ankyrin repeats (3 copies)</fullName>
    </recommendedName>
</protein>
<dbReference type="STRING" id="66969.Lwal_1058"/>
<dbReference type="PATRIC" id="fig|66969.6.peg.1161"/>
<proteinExistence type="predicted"/>
<sequence length="557" mass="63217">DMSIFENKGITPKKALEQLIQGLLLGGERMTGSEMASTSAEVALARFMRYLKSLPEQVQHDLKQSKGQTCSLGDVIEKELEKGTCVETAALHLGEITQACQNNPLWNNPVAISPKGLKQLQDKYRKPTGLRTLKEESTLFMLPEQFIEKAIQHIEPKNHFEFISLIMDFPPQWYALLLKCIRLQEPDKALEELVQCIRQGFFSLEQRHELGNAVMSSCYHLYPNAPLVNLMEWARKVDESFYLKALEFIGNHVQSLPENQRLQSVKTTNSYGETILHLITKYPRLLKIILELLPEENRLEVLTIKMKPRFASNTVLHSASEYLESLQTIIELLPMDKRLEAVKFGNDFGVTVMDCVAENPLSLQTILKLLPEDKRVEALKPVNQFGQTVLVRVGCNSESLKVILDLLPKKDLFELIKFTNQTKYTVLHEAAENPLSLKTILGFLPENQCMEAVRIANIFGDTVLHLVAEKHQALQTILECLPEDRRLEALMLTNKTGKTVLDLAKKNPASLSVINEFMLNHKKSENEHTHTNQNTFFSFNPQTSTHTGGMALQNSFK</sequence>
<dbReference type="Proteomes" id="UP000054729">
    <property type="component" value="Unassembled WGS sequence"/>
</dbReference>
<feature type="non-terminal residue" evidence="1">
    <location>
        <position position="1"/>
    </location>
</feature>
<dbReference type="EMBL" id="LNZB01000026">
    <property type="protein sequence ID" value="KTD81349.1"/>
    <property type="molecule type" value="Genomic_DNA"/>
</dbReference>
<evidence type="ECO:0000313" key="1">
    <source>
        <dbReference type="EMBL" id="KTD81349.1"/>
    </source>
</evidence>
<comment type="caution">
    <text evidence="1">The sequence shown here is derived from an EMBL/GenBank/DDBJ whole genome shotgun (WGS) entry which is preliminary data.</text>
</comment>
<accession>A0A0W1AJ28</accession>
<gene>
    <name evidence="1" type="ORF">Lwal_1058</name>
</gene>
<dbReference type="AlphaFoldDB" id="A0A0W1AJ28"/>
<organism evidence="1 2">
    <name type="scientific">Legionella waltersii</name>
    <dbReference type="NCBI Taxonomy" id="66969"/>
    <lineage>
        <taxon>Bacteria</taxon>
        <taxon>Pseudomonadati</taxon>
        <taxon>Pseudomonadota</taxon>
        <taxon>Gammaproteobacteria</taxon>
        <taxon>Legionellales</taxon>
        <taxon>Legionellaceae</taxon>
        <taxon>Legionella</taxon>
    </lineage>
</organism>
<dbReference type="Gene3D" id="1.25.40.20">
    <property type="entry name" value="Ankyrin repeat-containing domain"/>
    <property type="match status" value="1"/>
</dbReference>
<reference evidence="1 2" key="1">
    <citation type="submission" date="2015-11" db="EMBL/GenBank/DDBJ databases">
        <title>Genomic analysis of 38 Legionella species identifies large and diverse effector repertoires.</title>
        <authorList>
            <person name="Burstein D."/>
            <person name="Amaro F."/>
            <person name="Zusman T."/>
            <person name="Lifshitz Z."/>
            <person name="Cohen O."/>
            <person name="Gilbert J.A."/>
            <person name="Pupko T."/>
            <person name="Shuman H.A."/>
            <person name="Segal G."/>
        </authorList>
    </citation>
    <scope>NUCLEOTIDE SEQUENCE [LARGE SCALE GENOMIC DNA]</scope>
    <source>
        <strain evidence="1 2">ATCC 51914</strain>
    </source>
</reference>
<evidence type="ECO:0000313" key="2">
    <source>
        <dbReference type="Proteomes" id="UP000054729"/>
    </source>
</evidence>
<keyword evidence="2" id="KW-1185">Reference proteome</keyword>
<evidence type="ECO:0008006" key="3">
    <source>
        <dbReference type="Google" id="ProtNLM"/>
    </source>
</evidence>